<protein>
    <submittedName>
        <fullName evidence="1">Uncharacterized protein</fullName>
    </submittedName>
</protein>
<dbReference type="Proteomes" id="UP000294257">
    <property type="component" value="Unassembled WGS sequence"/>
</dbReference>
<evidence type="ECO:0000313" key="1">
    <source>
        <dbReference type="EMBL" id="RZS44307.1"/>
    </source>
</evidence>
<dbReference type="EMBL" id="SGWQ01000001">
    <property type="protein sequence ID" value="RZS44307.1"/>
    <property type="molecule type" value="Genomic_DNA"/>
</dbReference>
<dbReference type="AlphaFoldDB" id="A0A4Q7L4U6"/>
<sequence>MTNILDLQGLEVDGLAFGAETCPSSKSVVIIVTQR</sequence>
<gene>
    <name evidence="1" type="ORF">EV193_101182</name>
</gene>
<accession>A0A4Q7L4U6</accession>
<keyword evidence="2" id="KW-1185">Reference proteome</keyword>
<organism evidence="1 2">
    <name type="scientific">Herbihabitans rhizosphaerae</name>
    <dbReference type="NCBI Taxonomy" id="1872711"/>
    <lineage>
        <taxon>Bacteria</taxon>
        <taxon>Bacillati</taxon>
        <taxon>Actinomycetota</taxon>
        <taxon>Actinomycetes</taxon>
        <taxon>Pseudonocardiales</taxon>
        <taxon>Pseudonocardiaceae</taxon>
        <taxon>Herbihabitans</taxon>
    </lineage>
</organism>
<comment type="caution">
    <text evidence="1">The sequence shown here is derived from an EMBL/GenBank/DDBJ whole genome shotgun (WGS) entry which is preliminary data.</text>
</comment>
<name>A0A4Q7L4U6_9PSEU</name>
<proteinExistence type="predicted"/>
<evidence type="ECO:0000313" key="2">
    <source>
        <dbReference type="Proteomes" id="UP000294257"/>
    </source>
</evidence>
<reference evidence="1 2" key="1">
    <citation type="submission" date="2019-02" db="EMBL/GenBank/DDBJ databases">
        <title>Genomic Encyclopedia of Type Strains, Phase IV (KMG-IV): sequencing the most valuable type-strain genomes for metagenomic binning, comparative biology and taxonomic classification.</title>
        <authorList>
            <person name="Goeker M."/>
        </authorList>
    </citation>
    <scope>NUCLEOTIDE SEQUENCE [LARGE SCALE GENOMIC DNA]</scope>
    <source>
        <strain evidence="1 2">DSM 101727</strain>
    </source>
</reference>